<feature type="compositionally biased region" description="Basic and acidic residues" evidence="3">
    <location>
        <begin position="281"/>
        <end position="293"/>
    </location>
</feature>
<dbReference type="EMBL" id="CAWUPB010001108">
    <property type="protein sequence ID" value="CAK7337675.1"/>
    <property type="molecule type" value="Genomic_DNA"/>
</dbReference>
<dbReference type="AlphaFoldDB" id="A0AAV1RP83"/>
<dbReference type="InterPro" id="IPR019147">
    <property type="entry name" value="SWAP_N_domain"/>
</dbReference>
<keyword evidence="6" id="KW-1185">Reference proteome</keyword>
<feature type="compositionally biased region" description="Basic and acidic residues" evidence="3">
    <location>
        <begin position="234"/>
        <end position="250"/>
    </location>
</feature>
<feature type="domain" description="Suppressor of white apricot N-terminal" evidence="4">
    <location>
        <begin position="39"/>
        <end position="177"/>
    </location>
</feature>
<dbReference type="GO" id="GO:0008380">
    <property type="term" value="P:RNA splicing"/>
    <property type="evidence" value="ECO:0007669"/>
    <property type="project" value="UniProtKB-KW"/>
</dbReference>
<feature type="compositionally biased region" description="Acidic residues" evidence="3">
    <location>
        <begin position="186"/>
        <end position="211"/>
    </location>
</feature>
<feature type="compositionally biased region" description="Basic and acidic residues" evidence="3">
    <location>
        <begin position="175"/>
        <end position="185"/>
    </location>
</feature>
<evidence type="ECO:0000256" key="1">
    <source>
        <dbReference type="ARBA" id="ARBA00022664"/>
    </source>
</evidence>
<dbReference type="PANTHER" id="PTHR13161">
    <property type="entry name" value="SPLICING FACTOR SUPPRESSOR OF WHITE APRICOT"/>
    <property type="match status" value="1"/>
</dbReference>
<proteinExistence type="predicted"/>
<evidence type="ECO:0000259" key="4">
    <source>
        <dbReference type="SMART" id="SM01141"/>
    </source>
</evidence>
<comment type="caution">
    <text evidence="5">The sequence shown here is derived from an EMBL/GenBank/DDBJ whole genome shotgun (WGS) entry which is preliminary data.</text>
</comment>
<feature type="region of interest" description="Disordered" evidence="3">
    <location>
        <begin position="234"/>
        <end position="443"/>
    </location>
</feature>
<evidence type="ECO:0000256" key="3">
    <source>
        <dbReference type="SAM" id="MobiDB-lite"/>
    </source>
</evidence>
<dbReference type="Proteomes" id="UP001314170">
    <property type="component" value="Unassembled WGS sequence"/>
</dbReference>
<dbReference type="InterPro" id="IPR040397">
    <property type="entry name" value="SWAP"/>
</dbReference>
<keyword evidence="1" id="KW-0507">mRNA processing</keyword>
<dbReference type="SMART" id="SM01141">
    <property type="entry name" value="DRY_EERY"/>
    <property type="match status" value="1"/>
</dbReference>
<feature type="region of interest" description="Disordered" evidence="3">
    <location>
        <begin position="149"/>
        <end position="214"/>
    </location>
</feature>
<evidence type="ECO:0000313" key="5">
    <source>
        <dbReference type="EMBL" id="CAK7337675.1"/>
    </source>
</evidence>
<gene>
    <name evidence="5" type="ORF">DCAF_LOCUS12713</name>
</gene>
<feature type="compositionally biased region" description="Polar residues" evidence="3">
    <location>
        <begin position="401"/>
        <end position="421"/>
    </location>
</feature>
<sequence length="443" mass="50860">MWHEARRSEKKVHDMMDAARKRAQRRAVYLAKRRGDPMQSIQVIGNRSRMYRDDGLYQATQDQQGLIPWNGKQDVLIDRFDGRALLDFIREPVIRRAPQKSEEEEELEEFVNFERYRDLIKHRRRGFADEEGLQHVYQELEAKFTAPFASDSNSQTQQPPASKGSYSQVGFSYDGDGKEETHFSDGDDSESEDEDDDDEDFNSDDSNDEGMETIAKDFGVKRYGWLVYMDKKAKEEEKRQKEVIKGDPAIRKLSRKERRKVSQIEREREREAARITGTRVLHHDPYRESRRSPTYEAYSRSRRSRSRSRSYSPSRSRRYTRGGHPDEVHRSKPRTPKIEYITEFGGSVDRDEPKLEGYSPPPSPSSQADLLNRPSSGHILEALHIDPASGVSLDNDKSTKASKPTVSTPSGLAKLTKSSTSGGPLKQQQGAKKKLLRRDSKGS</sequence>
<accession>A0AAV1RP83</accession>
<dbReference type="GO" id="GO:0006397">
    <property type="term" value="P:mRNA processing"/>
    <property type="evidence" value="ECO:0007669"/>
    <property type="project" value="UniProtKB-KW"/>
</dbReference>
<evidence type="ECO:0000256" key="2">
    <source>
        <dbReference type="ARBA" id="ARBA00023187"/>
    </source>
</evidence>
<feature type="compositionally biased region" description="Basic and acidic residues" evidence="3">
    <location>
        <begin position="260"/>
        <end position="273"/>
    </location>
</feature>
<feature type="compositionally biased region" description="Polar residues" evidence="3">
    <location>
        <begin position="365"/>
        <end position="375"/>
    </location>
</feature>
<dbReference type="Pfam" id="PF09750">
    <property type="entry name" value="DRY_EERY"/>
    <property type="match status" value="1"/>
</dbReference>
<keyword evidence="2" id="KW-0508">mRNA splicing</keyword>
<reference evidence="5 6" key="1">
    <citation type="submission" date="2024-01" db="EMBL/GenBank/DDBJ databases">
        <authorList>
            <person name="Waweru B."/>
        </authorList>
    </citation>
    <scope>NUCLEOTIDE SEQUENCE [LARGE SCALE GENOMIC DNA]</scope>
</reference>
<dbReference type="PANTHER" id="PTHR13161:SF4">
    <property type="entry name" value="CLK4-ASSOCIATING SERINE_ARGININE RICH PROTEIN"/>
    <property type="match status" value="1"/>
</dbReference>
<organism evidence="5 6">
    <name type="scientific">Dovyalis caffra</name>
    <dbReference type="NCBI Taxonomy" id="77055"/>
    <lineage>
        <taxon>Eukaryota</taxon>
        <taxon>Viridiplantae</taxon>
        <taxon>Streptophyta</taxon>
        <taxon>Embryophyta</taxon>
        <taxon>Tracheophyta</taxon>
        <taxon>Spermatophyta</taxon>
        <taxon>Magnoliopsida</taxon>
        <taxon>eudicotyledons</taxon>
        <taxon>Gunneridae</taxon>
        <taxon>Pentapetalae</taxon>
        <taxon>rosids</taxon>
        <taxon>fabids</taxon>
        <taxon>Malpighiales</taxon>
        <taxon>Salicaceae</taxon>
        <taxon>Flacourtieae</taxon>
        <taxon>Dovyalis</taxon>
    </lineage>
</organism>
<name>A0AAV1RP83_9ROSI</name>
<protein>
    <recommendedName>
        <fullName evidence="4">Suppressor of white apricot N-terminal domain-containing protein</fullName>
    </recommendedName>
</protein>
<feature type="compositionally biased region" description="Polar residues" evidence="3">
    <location>
        <begin position="150"/>
        <end position="170"/>
    </location>
</feature>
<evidence type="ECO:0000313" key="6">
    <source>
        <dbReference type="Proteomes" id="UP001314170"/>
    </source>
</evidence>